<evidence type="ECO:0000313" key="3">
    <source>
        <dbReference type="Proteomes" id="UP001500711"/>
    </source>
</evidence>
<protein>
    <submittedName>
        <fullName evidence="2">Uncharacterized protein</fullName>
    </submittedName>
</protein>
<feature type="region of interest" description="Disordered" evidence="1">
    <location>
        <begin position="1"/>
        <end position="51"/>
    </location>
</feature>
<keyword evidence="3" id="KW-1185">Reference proteome</keyword>
<reference evidence="3" key="1">
    <citation type="journal article" date="2019" name="Int. J. Syst. Evol. Microbiol.">
        <title>The Global Catalogue of Microorganisms (GCM) 10K type strain sequencing project: providing services to taxonomists for standard genome sequencing and annotation.</title>
        <authorList>
            <consortium name="The Broad Institute Genomics Platform"/>
            <consortium name="The Broad Institute Genome Sequencing Center for Infectious Disease"/>
            <person name="Wu L."/>
            <person name="Ma J."/>
        </authorList>
    </citation>
    <scope>NUCLEOTIDE SEQUENCE [LARGE SCALE GENOMIC DNA]</scope>
    <source>
        <strain evidence="3">JCM 17494</strain>
    </source>
</reference>
<evidence type="ECO:0000256" key="1">
    <source>
        <dbReference type="SAM" id="MobiDB-lite"/>
    </source>
</evidence>
<organism evidence="2 3">
    <name type="scientific">Lentzea roselyniae</name>
    <dbReference type="NCBI Taxonomy" id="531940"/>
    <lineage>
        <taxon>Bacteria</taxon>
        <taxon>Bacillati</taxon>
        <taxon>Actinomycetota</taxon>
        <taxon>Actinomycetes</taxon>
        <taxon>Pseudonocardiales</taxon>
        <taxon>Pseudonocardiaceae</taxon>
        <taxon>Lentzea</taxon>
    </lineage>
</organism>
<name>A0ABP7C326_9PSEU</name>
<evidence type="ECO:0000313" key="2">
    <source>
        <dbReference type="EMBL" id="GAA3678130.1"/>
    </source>
</evidence>
<accession>A0ABP7C326</accession>
<gene>
    <name evidence="2" type="ORF">GCM10022267_76190</name>
</gene>
<dbReference type="EMBL" id="BAABBE010000033">
    <property type="protein sequence ID" value="GAA3678130.1"/>
    <property type="molecule type" value="Genomic_DNA"/>
</dbReference>
<proteinExistence type="predicted"/>
<dbReference type="Proteomes" id="UP001500711">
    <property type="component" value="Unassembled WGS sequence"/>
</dbReference>
<sequence>MVGAEKTTPTSATTSPGPAATRTGSGVRINGPVIRTHAGSGRGTATLTRIS</sequence>
<comment type="caution">
    <text evidence="2">The sequence shown here is derived from an EMBL/GenBank/DDBJ whole genome shotgun (WGS) entry which is preliminary data.</text>
</comment>
<feature type="compositionally biased region" description="Low complexity" evidence="1">
    <location>
        <begin position="7"/>
        <end position="24"/>
    </location>
</feature>